<organism>
    <name type="scientific">Ixodes scapularis</name>
    <name type="common">Black-legged tick</name>
    <name type="synonym">Deer tick</name>
    <dbReference type="NCBI Taxonomy" id="6945"/>
    <lineage>
        <taxon>Eukaryota</taxon>
        <taxon>Metazoa</taxon>
        <taxon>Ecdysozoa</taxon>
        <taxon>Arthropoda</taxon>
        <taxon>Chelicerata</taxon>
        <taxon>Arachnida</taxon>
        <taxon>Acari</taxon>
        <taxon>Parasitiformes</taxon>
        <taxon>Ixodida</taxon>
        <taxon>Ixodoidea</taxon>
        <taxon>Ixodidae</taxon>
        <taxon>Ixodinae</taxon>
        <taxon>Ixodes</taxon>
    </lineage>
</organism>
<dbReference type="VEuPathDB" id="VectorBase:ISCI008782"/>
<dbReference type="AlphaFoldDB" id="B7Q2I3"/>
<dbReference type="VEuPathDB" id="VectorBase:ISCW008782"/>
<dbReference type="PaxDb" id="6945-B7Q2I3"/>
<name>B7Q2I3_IXOSC</name>
<dbReference type="EnsemblMetazoa" id="ISCW008782-RA">
    <property type="protein sequence ID" value="ISCW008782-PA"/>
    <property type="gene ID" value="ISCW008782"/>
</dbReference>
<dbReference type="EMBL" id="ABJB010281137">
    <property type="status" value="NOT_ANNOTATED_CDS"/>
    <property type="molecule type" value="Genomic_DNA"/>
</dbReference>
<feature type="region of interest" description="Disordered" evidence="1">
    <location>
        <begin position="30"/>
        <end position="90"/>
    </location>
</feature>
<protein>
    <submittedName>
        <fullName evidence="2 3">Uncharacterized protein</fullName>
    </submittedName>
</protein>
<dbReference type="EMBL" id="DS844506">
    <property type="protein sequence ID" value="EEC13055.1"/>
    <property type="molecule type" value="Genomic_DNA"/>
</dbReference>
<accession>B7Q2I3</accession>
<proteinExistence type="predicted"/>
<gene>
    <name evidence="2" type="ORF">IscW_ISCW008782</name>
</gene>
<sequence length="139" mass="14937">MDYHNAAAGEGYFQQQAGLYQRLAPPPYYQEGYAPPPAYGGQPHWPQQQQQQRAVEYGQSNRELEAGPAGGMCGVGRATAAEPAPSGAGLQLGVPVDVRARGGPLQGHGLPVVLKQEPLTRARAQWRRLLLTLPQPVVC</sequence>
<evidence type="ECO:0000313" key="4">
    <source>
        <dbReference type="Proteomes" id="UP000001555"/>
    </source>
</evidence>
<dbReference type="Proteomes" id="UP000001555">
    <property type="component" value="Unassembled WGS sequence"/>
</dbReference>
<reference evidence="3" key="2">
    <citation type="submission" date="2020-05" db="UniProtKB">
        <authorList>
            <consortium name="EnsemblMetazoa"/>
        </authorList>
    </citation>
    <scope>IDENTIFICATION</scope>
    <source>
        <strain evidence="3">wikel</strain>
    </source>
</reference>
<reference evidence="2 4" key="1">
    <citation type="submission" date="2008-03" db="EMBL/GenBank/DDBJ databases">
        <title>Annotation of Ixodes scapularis.</title>
        <authorList>
            <consortium name="Ixodes scapularis Genome Project Consortium"/>
            <person name="Caler E."/>
            <person name="Hannick L.I."/>
            <person name="Bidwell S."/>
            <person name="Joardar V."/>
            <person name="Thiagarajan M."/>
            <person name="Amedeo P."/>
            <person name="Galinsky K.J."/>
            <person name="Schobel S."/>
            <person name="Inman J."/>
            <person name="Hostetler J."/>
            <person name="Miller J."/>
            <person name="Hammond M."/>
            <person name="Megy K."/>
            <person name="Lawson D."/>
            <person name="Kodira C."/>
            <person name="Sutton G."/>
            <person name="Meyer J."/>
            <person name="Hill C.A."/>
            <person name="Birren B."/>
            <person name="Nene V."/>
            <person name="Collins F."/>
            <person name="Alarcon-Chaidez F."/>
            <person name="Wikel S."/>
            <person name="Strausberg R."/>
        </authorList>
    </citation>
    <scope>NUCLEOTIDE SEQUENCE [LARGE SCALE GENOMIC DNA]</scope>
    <source>
        <strain evidence="4">Wikel</strain>
        <strain evidence="2">Wikel colony</strain>
    </source>
</reference>
<evidence type="ECO:0000313" key="2">
    <source>
        <dbReference type="EMBL" id="EEC13055.1"/>
    </source>
</evidence>
<evidence type="ECO:0000256" key="1">
    <source>
        <dbReference type="SAM" id="MobiDB-lite"/>
    </source>
</evidence>
<dbReference type="HOGENOM" id="CLU_1847348_0_0_1"/>
<dbReference type="EMBL" id="ABJB010171044">
    <property type="status" value="NOT_ANNOTATED_CDS"/>
    <property type="molecule type" value="Genomic_DNA"/>
</dbReference>
<keyword evidence="4" id="KW-1185">Reference proteome</keyword>
<dbReference type="InParanoid" id="B7Q2I3"/>
<evidence type="ECO:0000313" key="3">
    <source>
        <dbReference type="EnsemblMetazoa" id="ISCW008782-PA"/>
    </source>
</evidence>
<feature type="compositionally biased region" description="Low complexity" evidence="1">
    <location>
        <begin position="39"/>
        <end position="52"/>
    </location>
</feature>